<feature type="binding site" evidence="13">
    <location>
        <begin position="104"/>
        <end position="107"/>
    </location>
    <ligand>
        <name>NAD(+)</name>
        <dbReference type="ChEBI" id="CHEBI:57540"/>
    </ligand>
</feature>
<evidence type="ECO:0000259" key="14">
    <source>
        <dbReference type="Pfam" id="PF01113"/>
    </source>
</evidence>
<evidence type="ECO:0000256" key="11">
    <source>
        <dbReference type="ARBA" id="ARBA00049080"/>
    </source>
</evidence>
<feature type="domain" description="Dihydrodipicolinate reductase C-terminal" evidence="15">
    <location>
        <begin position="111"/>
        <end position="243"/>
    </location>
</feature>
<dbReference type="InterPro" id="IPR036291">
    <property type="entry name" value="NAD(P)-bd_dom_sf"/>
</dbReference>
<dbReference type="PIRSF" id="PIRSF000161">
    <property type="entry name" value="DHPR"/>
    <property type="match status" value="1"/>
</dbReference>
<dbReference type="GO" id="GO:0005829">
    <property type="term" value="C:cytosol"/>
    <property type="evidence" value="ECO:0007669"/>
    <property type="project" value="TreeGrafter"/>
</dbReference>
<dbReference type="PANTHER" id="PTHR20836:SF0">
    <property type="entry name" value="4-HYDROXY-TETRAHYDRODIPICOLINATE REDUCTASE 1, CHLOROPLASTIC-RELATED"/>
    <property type="match status" value="1"/>
</dbReference>
<feature type="domain" description="Dihydrodipicolinate reductase N-terminal" evidence="14">
    <location>
        <begin position="4"/>
        <end position="107"/>
    </location>
</feature>
<dbReference type="Pfam" id="PF01113">
    <property type="entry name" value="DapB_N"/>
    <property type="match status" value="1"/>
</dbReference>
<comment type="subcellular location">
    <subcellularLocation>
        <location evidence="13">Cytoplasm</location>
    </subcellularLocation>
</comment>
<comment type="catalytic activity">
    <reaction evidence="12 13">
        <text>(S)-2,3,4,5-tetrahydrodipicolinate + NAD(+) + H2O = (2S,4S)-4-hydroxy-2,3,4,5-tetrahydrodipicolinate + NADH + H(+)</text>
        <dbReference type="Rhea" id="RHEA:35323"/>
        <dbReference type="ChEBI" id="CHEBI:15377"/>
        <dbReference type="ChEBI" id="CHEBI:15378"/>
        <dbReference type="ChEBI" id="CHEBI:16845"/>
        <dbReference type="ChEBI" id="CHEBI:57540"/>
        <dbReference type="ChEBI" id="CHEBI:57945"/>
        <dbReference type="ChEBI" id="CHEBI:67139"/>
        <dbReference type="EC" id="1.17.1.8"/>
    </reaction>
</comment>
<comment type="caution">
    <text evidence="13">Lacks conserved residue(s) required for the propagation of feature annotation.</text>
</comment>
<dbReference type="PATRIC" id="fig|45070.6.peg.2171"/>
<name>A0A0W0WP37_9GAMM</name>
<dbReference type="Gene3D" id="3.40.50.720">
    <property type="entry name" value="NAD(P)-binding Rossmann-like Domain"/>
    <property type="match status" value="1"/>
</dbReference>
<keyword evidence="7 13" id="KW-0520">NAD</keyword>
<feature type="binding site" evidence="13">
    <location>
        <begin position="9"/>
        <end position="14"/>
    </location>
    <ligand>
        <name>NAD(+)</name>
        <dbReference type="ChEBI" id="CHEBI:57540"/>
    </ligand>
</feature>
<evidence type="ECO:0000256" key="13">
    <source>
        <dbReference type="HAMAP-Rule" id="MF_00102"/>
    </source>
</evidence>
<sequence length="245" mass="26380">MQTRVIVNGAQGKMGALACKTIQNHPDFQLVGALGREDNLRQTITASRADVVVDLTRADCVFDNSLAIIESGARPVIGASGLVDEQIRVLQDQCETRHLGGIIAPNFSIAAVLMMRFAAEAAKFLPEVEIIETHHEQKLDAPSGTAMKTAEMIAKARIAPNKEPALHELTPGVRGGTHQGVKIHSLRLPGFLANQQVIFGTLGETLTITHNSIDRASFMPGIILACQRVLGLNKLYYGLESLLGD</sequence>
<dbReference type="InterPro" id="IPR022664">
    <property type="entry name" value="DapB_N_CS"/>
</dbReference>
<comment type="catalytic activity">
    <reaction evidence="11 13">
        <text>(S)-2,3,4,5-tetrahydrodipicolinate + NADP(+) + H2O = (2S,4S)-4-hydroxy-2,3,4,5-tetrahydrodipicolinate + NADPH + H(+)</text>
        <dbReference type="Rhea" id="RHEA:35331"/>
        <dbReference type="ChEBI" id="CHEBI:15377"/>
        <dbReference type="ChEBI" id="CHEBI:15378"/>
        <dbReference type="ChEBI" id="CHEBI:16845"/>
        <dbReference type="ChEBI" id="CHEBI:57783"/>
        <dbReference type="ChEBI" id="CHEBI:58349"/>
        <dbReference type="ChEBI" id="CHEBI:67139"/>
        <dbReference type="EC" id="1.17.1.8"/>
    </reaction>
</comment>
<dbReference type="InterPro" id="IPR000846">
    <property type="entry name" value="DapB_N"/>
</dbReference>
<dbReference type="GO" id="GO:0051287">
    <property type="term" value="F:NAD binding"/>
    <property type="evidence" value="ECO:0007669"/>
    <property type="project" value="UniProtKB-UniRule"/>
</dbReference>
<dbReference type="Proteomes" id="UP000054725">
    <property type="component" value="Unassembled WGS sequence"/>
</dbReference>
<comment type="similarity">
    <text evidence="1 13">Belongs to the DapB family.</text>
</comment>
<evidence type="ECO:0000256" key="6">
    <source>
        <dbReference type="ARBA" id="ARBA00023002"/>
    </source>
</evidence>
<evidence type="ECO:0000256" key="4">
    <source>
        <dbReference type="ARBA" id="ARBA00022857"/>
    </source>
</evidence>
<keyword evidence="2 13" id="KW-0963">Cytoplasm</keyword>
<keyword evidence="3 13" id="KW-0028">Amino-acid biosynthesis</keyword>
<evidence type="ECO:0000256" key="8">
    <source>
        <dbReference type="ARBA" id="ARBA00023154"/>
    </source>
</evidence>
<keyword evidence="5 13" id="KW-0220">Diaminopimelate biosynthesis</keyword>
<dbReference type="CDD" id="cd02274">
    <property type="entry name" value="DHDPR_N"/>
    <property type="match status" value="1"/>
</dbReference>
<evidence type="ECO:0000256" key="2">
    <source>
        <dbReference type="ARBA" id="ARBA00022490"/>
    </source>
</evidence>
<dbReference type="GO" id="GO:0019877">
    <property type="term" value="P:diaminopimelate biosynthetic process"/>
    <property type="evidence" value="ECO:0007669"/>
    <property type="project" value="UniProtKB-UniRule"/>
</dbReference>
<evidence type="ECO:0000256" key="5">
    <source>
        <dbReference type="ARBA" id="ARBA00022915"/>
    </source>
</evidence>
<keyword evidence="17" id="KW-1185">Reference proteome</keyword>
<dbReference type="FunFam" id="3.30.360.10:FF:000009">
    <property type="entry name" value="4-hydroxy-tetrahydrodipicolinate reductase"/>
    <property type="match status" value="1"/>
</dbReference>
<feature type="active site" description="Proton donor/acceptor" evidence="13">
    <location>
        <position position="134"/>
    </location>
</feature>
<dbReference type="NCBIfam" id="TIGR00036">
    <property type="entry name" value="dapB"/>
    <property type="match status" value="1"/>
</dbReference>
<feature type="binding site" evidence="13">
    <location>
        <position position="135"/>
    </location>
    <ligand>
        <name>(S)-2,3,4,5-tetrahydrodipicolinate</name>
        <dbReference type="ChEBI" id="CHEBI:16845"/>
    </ligand>
</feature>
<dbReference type="PANTHER" id="PTHR20836">
    <property type="entry name" value="DIHYDRODIPICOLINATE REDUCTASE"/>
    <property type="match status" value="1"/>
</dbReference>
<dbReference type="Pfam" id="PF05173">
    <property type="entry name" value="DapB_C"/>
    <property type="match status" value="1"/>
</dbReference>
<keyword evidence="6 13" id="KW-0560">Oxidoreductase</keyword>
<comment type="caution">
    <text evidence="16">The sequence shown here is derived from an EMBL/GenBank/DDBJ whole genome shotgun (WGS) entry which is preliminary data.</text>
</comment>
<dbReference type="GO" id="GO:0009089">
    <property type="term" value="P:lysine biosynthetic process via diaminopimelate"/>
    <property type="evidence" value="ECO:0007669"/>
    <property type="project" value="UniProtKB-UniRule"/>
</dbReference>
<feature type="binding site" evidence="13">
    <location>
        <begin position="78"/>
        <end position="80"/>
    </location>
    <ligand>
        <name>NAD(+)</name>
        <dbReference type="ChEBI" id="CHEBI:57540"/>
    </ligand>
</feature>
<comment type="pathway">
    <text evidence="9 13">Amino-acid biosynthesis; L-lysine biosynthesis via DAP pathway; (S)-tetrahydrodipicolinate from L-aspartate: step 4/4.</text>
</comment>
<dbReference type="PROSITE" id="PS01298">
    <property type="entry name" value="DAPB"/>
    <property type="match status" value="1"/>
</dbReference>
<comment type="function">
    <text evidence="13">Catalyzes the conversion of 4-hydroxy-tetrahydrodipicolinate (HTPA) to tetrahydrodipicolinate.</text>
</comment>
<feature type="binding site" evidence="13">
    <location>
        <begin position="144"/>
        <end position="145"/>
    </location>
    <ligand>
        <name>(S)-2,3,4,5-tetrahydrodipicolinate</name>
        <dbReference type="ChEBI" id="CHEBI:16845"/>
    </ligand>
</feature>
<dbReference type="InterPro" id="IPR023940">
    <property type="entry name" value="DHDPR_bac"/>
</dbReference>
<comment type="subunit">
    <text evidence="13">Homotetramer.</text>
</comment>
<accession>A0A0W0WP37</accession>
<evidence type="ECO:0000256" key="1">
    <source>
        <dbReference type="ARBA" id="ARBA00006642"/>
    </source>
</evidence>
<organism evidence="16 17">
    <name type="scientific">Legionella nautarum</name>
    <dbReference type="NCBI Taxonomy" id="45070"/>
    <lineage>
        <taxon>Bacteria</taxon>
        <taxon>Pseudomonadati</taxon>
        <taxon>Pseudomonadota</taxon>
        <taxon>Gammaproteobacteria</taxon>
        <taxon>Legionellales</taxon>
        <taxon>Legionellaceae</taxon>
        <taxon>Legionella</taxon>
    </lineage>
</organism>
<dbReference type="OrthoDB" id="9790352at2"/>
<dbReference type="GO" id="GO:0008839">
    <property type="term" value="F:4-hydroxy-tetrahydrodipicolinate reductase"/>
    <property type="evidence" value="ECO:0007669"/>
    <property type="project" value="UniProtKB-UniRule"/>
</dbReference>
<dbReference type="GO" id="GO:0050661">
    <property type="term" value="F:NADP binding"/>
    <property type="evidence" value="ECO:0007669"/>
    <property type="project" value="UniProtKB-UniRule"/>
</dbReference>
<dbReference type="AlphaFoldDB" id="A0A0W0WP37"/>
<proteinExistence type="inferred from homology"/>
<dbReference type="HAMAP" id="MF_00102">
    <property type="entry name" value="DapB"/>
    <property type="match status" value="1"/>
</dbReference>
<reference evidence="16 17" key="1">
    <citation type="submission" date="2015-11" db="EMBL/GenBank/DDBJ databases">
        <title>Genomic analysis of 38 Legionella species identifies large and diverse effector repertoires.</title>
        <authorList>
            <person name="Burstein D."/>
            <person name="Amaro F."/>
            <person name="Zusman T."/>
            <person name="Lifshitz Z."/>
            <person name="Cohen O."/>
            <person name="Gilbert J.A."/>
            <person name="Pupko T."/>
            <person name="Shuman H.A."/>
            <person name="Segal G."/>
        </authorList>
    </citation>
    <scope>NUCLEOTIDE SEQUENCE [LARGE SCALE GENOMIC DNA]</scope>
    <source>
        <strain evidence="16 17">ATCC 49506</strain>
    </source>
</reference>
<dbReference type="EC" id="1.17.1.8" evidence="10 13"/>
<dbReference type="InterPro" id="IPR022663">
    <property type="entry name" value="DapB_C"/>
</dbReference>
<evidence type="ECO:0000256" key="12">
    <source>
        <dbReference type="ARBA" id="ARBA00049396"/>
    </source>
</evidence>
<comment type="caution">
    <text evidence="13">Was originally thought to be a dihydrodipicolinate reductase (DHDPR), catalyzing the conversion of dihydrodipicolinate to tetrahydrodipicolinate. However, it was shown in E.coli that the substrate of the enzymatic reaction is not dihydrodipicolinate (DHDP) but in fact (2S,4S)-4-hydroxy-2,3,4,5-tetrahydrodipicolinic acid (HTPA), the product released by the DapA-catalyzed reaction.</text>
</comment>
<evidence type="ECO:0000313" key="16">
    <source>
        <dbReference type="EMBL" id="KTD34089.1"/>
    </source>
</evidence>
<evidence type="ECO:0000256" key="10">
    <source>
        <dbReference type="ARBA" id="ARBA00038983"/>
    </source>
</evidence>
<dbReference type="EMBL" id="LNYO01000019">
    <property type="protein sequence ID" value="KTD34089.1"/>
    <property type="molecule type" value="Genomic_DNA"/>
</dbReference>
<dbReference type="GO" id="GO:0016726">
    <property type="term" value="F:oxidoreductase activity, acting on CH or CH2 groups, NAD or NADP as acceptor"/>
    <property type="evidence" value="ECO:0007669"/>
    <property type="project" value="UniProtKB-UniRule"/>
</dbReference>
<keyword evidence="8 13" id="KW-0457">Lysine biosynthesis</keyword>
<dbReference type="SUPFAM" id="SSF55347">
    <property type="entry name" value="Glyceraldehyde-3-phosphate dehydrogenase-like, C-terminal domain"/>
    <property type="match status" value="1"/>
</dbReference>
<protein>
    <recommendedName>
        <fullName evidence="10 13">4-hydroxy-tetrahydrodipicolinate reductase</fullName>
        <shortName evidence="13">HTPA reductase</shortName>
        <ecNumber evidence="10 13">1.17.1.8</ecNumber>
    </recommendedName>
</protein>
<dbReference type="SUPFAM" id="SSF51735">
    <property type="entry name" value="NAD(P)-binding Rossmann-fold domains"/>
    <property type="match status" value="1"/>
</dbReference>
<evidence type="ECO:0000256" key="7">
    <source>
        <dbReference type="ARBA" id="ARBA00023027"/>
    </source>
</evidence>
<keyword evidence="4 13" id="KW-0521">NADP</keyword>
<dbReference type="RefSeq" id="WP_058505071.1">
    <property type="nucleotide sequence ID" value="NZ_CAAAIF010000018.1"/>
</dbReference>
<dbReference type="UniPathway" id="UPA00034">
    <property type="reaction ID" value="UER00018"/>
</dbReference>
<evidence type="ECO:0000259" key="15">
    <source>
        <dbReference type="Pfam" id="PF05173"/>
    </source>
</evidence>
<evidence type="ECO:0000313" key="17">
    <source>
        <dbReference type="Proteomes" id="UP000054725"/>
    </source>
</evidence>
<evidence type="ECO:0000256" key="3">
    <source>
        <dbReference type="ARBA" id="ARBA00022605"/>
    </source>
</evidence>
<evidence type="ECO:0000256" key="9">
    <source>
        <dbReference type="ARBA" id="ARBA00037922"/>
    </source>
</evidence>
<feature type="active site" description="Proton donor" evidence="13">
    <location>
        <position position="138"/>
    </location>
</feature>
<dbReference type="Gene3D" id="3.30.360.10">
    <property type="entry name" value="Dihydrodipicolinate Reductase, domain 2"/>
    <property type="match status" value="1"/>
</dbReference>
<dbReference type="STRING" id="45070.Lnau_2059"/>
<gene>
    <name evidence="13 16" type="primary">dapB</name>
    <name evidence="16" type="ORF">Lnau_2059</name>
</gene>